<feature type="chain" id="PRO_5014135221" evidence="1">
    <location>
        <begin position="19"/>
        <end position="88"/>
    </location>
</feature>
<reference evidence="2 3" key="1">
    <citation type="submission" date="2016-12" db="EMBL/GenBank/DDBJ databases">
        <title>The genomes of Aspergillus section Nigri reveals drivers in fungal speciation.</title>
        <authorList>
            <consortium name="DOE Joint Genome Institute"/>
            <person name="Vesth T.C."/>
            <person name="Nybo J."/>
            <person name="Theobald S."/>
            <person name="Brandl J."/>
            <person name="Frisvad J.C."/>
            <person name="Nielsen K.F."/>
            <person name="Lyhne E.K."/>
            <person name="Kogle M.E."/>
            <person name="Kuo A."/>
            <person name="Riley R."/>
            <person name="Clum A."/>
            <person name="Nolan M."/>
            <person name="Lipzen A."/>
            <person name="Salamov A."/>
            <person name="Henrissat B."/>
            <person name="Wiebenga A."/>
            <person name="De Vries R.P."/>
            <person name="Grigoriev I.V."/>
            <person name="Mortensen U.H."/>
            <person name="Andersen M.R."/>
            <person name="Baker S.E."/>
        </authorList>
    </citation>
    <scope>NUCLEOTIDE SEQUENCE [LARGE SCALE GENOMIC DNA]</scope>
    <source>
        <strain evidence="2 3">IBT 23096</strain>
    </source>
</reference>
<dbReference type="Proteomes" id="UP000234275">
    <property type="component" value="Unassembled WGS sequence"/>
</dbReference>
<keyword evidence="1" id="KW-0732">Signal</keyword>
<dbReference type="EMBL" id="MSFO01000002">
    <property type="protein sequence ID" value="PLB52839.1"/>
    <property type="molecule type" value="Genomic_DNA"/>
</dbReference>
<gene>
    <name evidence="2" type="ORF">P170DRAFT_434565</name>
</gene>
<sequence>MAVWLCGCVACLSRQCSATLSAGKRITSVRMLAVATGLGRCSVEYISRSGGIRRWTVPISDSDWTRAHLDKNRWSCSVLVVGRLQIRL</sequence>
<dbReference type="GeneID" id="36556440"/>
<proteinExistence type="predicted"/>
<accession>A0A2I2GIY8</accession>
<protein>
    <submittedName>
        <fullName evidence="2">Uncharacterized protein</fullName>
    </submittedName>
</protein>
<evidence type="ECO:0000313" key="3">
    <source>
        <dbReference type="Proteomes" id="UP000234275"/>
    </source>
</evidence>
<evidence type="ECO:0000256" key="1">
    <source>
        <dbReference type="SAM" id="SignalP"/>
    </source>
</evidence>
<dbReference type="VEuPathDB" id="FungiDB:P170DRAFT_434565"/>
<dbReference type="RefSeq" id="XP_024708141.1">
    <property type="nucleotide sequence ID" value="XM_024848741.1"/>
</dbReference>
<evidence type="ECO:0000313" key="2">
    <source>
        <dbReference type="EMBL" id="PLB52839.1"/>
    </source>
</evidence>
<dbReference type="AlphaFoldDB" id="A0A2I2GIY8"/>
<comment type="caution">
    <text evidence="2">The sequence shown here is derived from an EMBL/GenBank/DDBJ whole genome shotgun (WGS) entry which is preliminary data.</text>
</comment>
<keyword evidence="3" id="KW-1185">Reference proteome</keyword>
<name>A0A2I2GIY8_9EURO</name>
<organism evidence="2 3">
    <name type="scientific">Aspergillus steynii IBT 23096</name>
    <dbReference type="NCBI Taxonomy" id="1392250"/>
    <lineage>
        <taxon>Eukaryota</taxon>
        <taxon>Fungi</taxon>
        <taxon>Dikarya</taxon>
        <taxon>Ascomycota</taxon>
        <taxon>Pezizomycotina</taxon>
        <taxon>Eurotiomycetes</taxon>
        <taxon>Eurotiomycetidae</taxon>
        <taxon>Eurotiales</taxon>
        <taxon>Aspergillaceae</taxon>
        <taxon>Aspergillus</taxon>
        <taxon>Aspergillus subgen. Circumdati</taxon>
    </lineage>
</organism>
<feature type="signal peptide" evidence="1">
    <location>
        <begin position="1"/>
        <end position="18"/>
    </location>
</feature>